<gene>
    <name evidence="2" type="ORF">PACLA_8A041979</name>
</gene>
<dbReference type="AlphaFoldDB" id="A0A6S7LQY6"/>
<dbReference type="OrthoDB" id="5984710at2759"/>
<organism evidence="2 3">
    <name type="scientific">Paramuricea clavata</name>
    <name type="common">Red gorgonian</name>
    <name type="synonym">Violescent sea-whip</name>
    <dbReference type="NCBI Taxonomy" id="317549"/>
    <lineage>
        <taxon>Eukaryota</taxon>
        <taxon>Metazoa</taxon>
        <taxon>Cnidaria</taxon>
        <taxon>Anthozoa</taxon>
        <taxon>Octocorallia</taxon>
        <taxon>Malacalcyonacea</taxon>
        <taxon>Plexauridae</taxon>
        <taxon>Paramuricea</taxon>
    </lineage>
</organism>
<name>A0A6S7LQY6_PARCT</name>
<dbReference type="Proteomes" id="UP001152795">
    <property type="component" value="Unassembled WGS sequence"/>
</dbReference>
<feature type="compositionally biased region" description="Polar residues" evidence="1">
    <location>
        <begin position="302"/>
        <end position="311"/>
    </location>
</feature>
<comment type="caution">
    <text evidence="2">The sequence shown here is derived from an EMBL/GenBank/DDBJ whole genome shotgun (WGS) entry which is preliminary data.</text>
</comment>
<feature type="compositionally biased region" description="Polar residues" evidence="1">
    <location>
        <begin position="320"/>
        <end position="330"/>
    </location>
</feature>
<dbReference type="PROSITE" id="PS00028">
    <property type="entry name" value="ZINC_FINGER_C2H2_1"/>
    <property type="match status" value="1"/>
</dbReference>
<feature type="compositionally biased region" description="Basic and acidic residues" evidence="1">
    <location>
        <begin position="263"/>
        <end position="292"/>
    </location>
</feature>
<dbReference type="InterPro" id="IPR013087">
    <property type="entry name" value="Znf_C2H2_type"/>
</dbReference>
<evidence type="ECO:0000313" key="3">
    <source>
        <dbReference type="Proteomes" id="UP001152795"/>
    </source>
</evidence>
<accession>A0A6S7LQY6</accession>
<evidence type="ECO:0000313" key="2">
    <source>
        <dbReference type="EMBL" id="CAB4038799.1"/>
    </source>
</evidence>
<evidence type="ECO:0000256" key="1">
    <source>
        <dbReference type="SAM" id="MobiDB-lite"/>
    </source>
</evidence>
<proteinExistence type="predicted"/>
<reference evidence="2" key="1">
    <citation type="submission" date="2020-04" db="EMBL/GenBank/DDBJ databases">
        <authorList>
            <person name="Alioto T."/>
            <person name="Alioto T."/>
            <person name="Gomez Garrido J."/>
        </authorList>
    </citation>
    <scope>NUCLEOTIDE SEQUENCE</scope>
    <source>
        <strain evidence="2">A484AB</strain>
    </source>
</reference>
<sequence>MALNMDKKGNNFLSEEYCFFDGKHKRCKGFITLTASVYHPLLRKQIALATMETESENKETITLFWTLFNEVLQKVSGNSSKIFNPLGWCTDMAGANMAGLINVFGEDCKQRIKSCEFHFKDHRNKMSKKLDSESSEIFKSICNSLLESTTSSAYDEAKSKMDDFINEKKEREFLTSWISWWNDRRGFIFRAFAPKQAPQMNQAEVIHAGWAHRDLPNLSLLDGCQADVRDAVTLDVEIEAYERGTASGGTGPSHSDRQRKKHNEQLKRAKKLGKDMFPKNKGEDGRKIDPKSAHRPQKKCSSKQNKGNRTNETVEKPTSPAITVTRPSGGSFQPVLPQIQHNLTPSSTSCSSYSTQVIPTTGRSAIAAVSTAPMLGTNPCSVRSVVPMNLSQLFQASVPGMSNQTLMSNTNVSVQSLPWHSGMSPHPYELVPLPSRAQKCYGCGSVFTDDYRLPPHNLVVRHVDRRVIRRDEKTQQLVYGMDFGNTYYHPDITHIKRKNPLYSGLVHLSSNLYNSLDPLTKHVVNSYGLKITMM</sequence>
<feature type="region of interest" description="Disordered" evidence="1">
    <location>
        <begin position="243"/>
        <end position="330"/>
    </location>
</feature>
<dbReference type="EMBL" id="CACRXK020024594">
    <property type="protein sequence ID" value="CAB4038799.1"/>
    <property type="molecule type" value="Genomic_DNA"/>
</dbReference>
<protein>
    <submittedName>
        <fullName evidence="2">Transposon TX1 uncharacterized 149 kDa</fullName>
    </submittedName>
</protein>
<keyword evidence="3" id="KW-1185">Reference proteome</keyword>